<evidence type="ECO:0000313" key="11">
    <source>
        <dbReference type="EMBL" id="NXB79000.1"/>
    </source>
</evidence>
<feature type="domain" description="Cadherin" evidence="10">
    <location>
        <begin position="1"/>
        <end position="69"/>
    </location>
</feature>
<dbReference type="GO" id="GO:0005509">
    <property type="term" value="F:calcium ion binding"/>
    <property type="evidence" value="ECO:0007669"/>
    <property type="project" value="UniProtKB-UniRule"/>
</dbReference>
<protein>
    <submittedName>
        <fullName evidence="11">PCDA1 protein</fullName>
    </submittedName>
</protein>
<dbReference type="InterPro" id="IPR002126">
    <property type="entry name" value="Cadherin-like_dom"/>
</dbReference>
<evidence type="ECO:0000256" key="4">
    <source>
        <dbReference type="ARBA" id="ARBA00022837"/>
    </source>
</evidence>
<comment type="subcellular location">
    <subcellularLocation>
        <location evidence="1">Membrane</location>
        <topology evidence="1">Single-pass membrane protein</topology>
    </subcellularLocation>
</comment>
<organism evidence="11 12">
    <name type="scientific">Donacobius atricapilla</name>
    <dbReference type="NCBI Taxonomy" id="237420"/>
    <lineage>
        <taxon>Eukaryota</taxon>
        <taxon>Metazoa</taxon>
        <taxon>Chordata</taxon>
        <taxon>Craniata</taxon>
        <taxon>Vertebrata</taxon>
        <taxon>Euteleostomi</taxon>
        <taxon>Archelosauria</taxon>
        <taxon>Archosauria</taxon>
        <taxon>Dinosauria</taxon>
        <taxon>Saurischia</taxon>
        <taxon>Theropoda</taxon>
        <taxon>Coelurosauria</taxon>
        <taxon>Aves</taxon>
        <taxon>Neognathae</taxon>
        <taxon>Neoaves</taxon>
        <taxon>Telluraves</taxon>
        <taxon>Australaves</taxon>
        <taxon>Passeriformes</taxon>
        <taxon>Mimidae</taxon>
        <taxon>Donacobius</taxon>
    </lineage>
</organism>
<evidence type="ECO:0000256" key="5">
    <source>
        <dbReference type="ARBA" id="ARBA00022889"/>
    </source>
</evidence>
<evidence type="ECO:0000256" key="3">
    <source>
        <dbReference type="ARBA" id="ARBA00022737"/>
    </source>
</evidence>
<dbReference type="CDD" id="cd11304">
    <property type="entry name" value="Cadherin_repeat"/>
    <property type="match status" value="1"/>
</dbReference>
<keyword evidence="4 9" id="KW-0106">Calcium</keyword>
<dbReference type="SMART" id="SM00112">
    <property type="entry name" value="CA"/>
    <property type="match status" value="1"/>
</dbReference>
<feature type="non-terminal residue" evidence="11">
    <location>
        <position position="1"/>
    </location>
</feature>
<keyword evidence="3" id="KW-0677">Repeat</keyword>
<dbReference type="PANTHER" id="PTHR24028">
    <property type="entry name" value="CADHERIN-87A"/>
    <property type="match status" value="1"/>
</dbReference>
<keyword evidence="12" id="KW-1185">Reference proteome</keyword>
<dbReference type="GO" id="GO:0005886">
    <property type="term" value="C:plasma membrane"/>
    <property type="evidence" value="ECO:0007669"/>
    <property type="project" value="TreeGrafter"/>
</dbReference>
<dbReference type="GO" id="GO:0007156">
    <property type="term" value="P:homophilic cell adhesion via plasma membrane adhesion molecules"/>
    <property type="evidence" value="ECO:0007669"/>
    <property type="project" value="InterPro"/>
</dbReference>
<dbReference type="Gene3D" id="2.60.40.60">
    <property type="entry name" value="Cadherins"/>
    <property type="match status" value="1"/>
</dbReference>
<evidence type="ECO:0000256" key="1">
    <source>
        <dbReference type="ARBA" id="ARBA00004167"/>
    </source>
</evidence>
<evidence type="ECO:0000256" key="8">
    <source>
        <dbReference type="ARBA" id="ARBA00023180"/>
    </source>
</evidence>
<proteinExistence type="predicted"/>
<dbReference type="EMBL" id="WBMY01013477">
    <property type="protein sequence ID" value="NXB79000.1"/>
    <property type="molecule type" value="Genomic_DNA"/>
</dbReference>
<comment type="caution">
    <text evidence="11">The sequence shown here is derived from an EMBL/GenBank/DDBJ whole genome shotgun (WGS) entry which is preliminary data.</text>
</comment>
<keyword evidence="5" id="KW-0130">Cell adhesion</keyword>
<keyword evidence="7" id="KW-0472">Membrane</keyword>
<evidence type="ECO:0000259" key="10">
    <source>
        <dbReference type="PROSITE" id="PS50268"/>
    </source>
</evidence>
<reference evidence="11" key="1">
    <citation type="submission" date="2019-09" db="EMBL/GenBank/DDBJ databases">
        <title>Bird 10,000 Genomes (B10K) Project - Family phase.</title>
        <authorList>
            <person name="Zhang G."/>
        </authorList>
    </citation>
    <scope>NUCLEOTIDE SEQUENCE</scope>
    <source>
        <strain evidence="11">B10K-DU-001-63</strain>
        <tissue evidence="11">Muscle</tissue>
    </source>
</reference>
<dbReference type="PANTHER" id="PTHR24028:SF133">
    <property type="entry name" value="PROTOCADHERIN ALPHA-4"/>
    <property type="match status" value="1"/>
</dbReference>
<accession>A0A851JJY4</accession>
<keyword evidence="6" id="KW-1133">Transmembrane helix</keyword>
<dbReference type="Proteomes" id="UP000660704">
    <property type="component" value="Unassembled WGS sequence"/>
</dbReference>
<feature type="non-terminal residue" evidence="11">
    <location>
        <position position="69"/>
    </location>
</feature>
<evidence type="ECO:0000256" key="9">
    <source>
        <dbReference type="PROSITE-ProRule" id="PRU00043"/>
    </source>
</evidence>
<dbReference type="InterPro" id="IPR015919">
    <property type="entry name" value="Cadherin-like_sf"/>
</dbReference>
<dbReference type="FunFam" id="2.60.40.60:FF:000002">
    <property type="entry name" value="Protocadherin alpha 2"/>
    <property type="match status" value="1"/>
</dbReference>
<keyword evidence="8" id="KW-0325">Glycoprotein</keyword>
<dbReference type="AlphaFoldDB" id="A0A851JJY4"/>
<dbReference type="SUPFAM" id="SSF49313">
    <property type="entry name" value="Cadherin-like"/>
    <property type="match status" value="1"/>
</dbReference>
<sequence length="69" mass="7924">IIYLFSSRVSTKLKETFIINENNGEIRLQRNLDYEEIDSYEIPVEARDKGSPPLSGHCKVVLEVLDVND</sequence>
<dbReference type="InterPro" id="IPR050174">
    <property type="entry name" value="Protocadherin/Cadherin-CA"/>
</dbReference>
<dbReference type="PROSITE" id="PS50268">
    <property type="entry name" value="CADHERIN_2"/>
    <property type="match status" value="1"/>
</dbReference>
<gene>
    <name evidence="11" type="primary">Pcdha1</name>
    <name evidence="11" type="ORF">DONATR_R15603</name>
</gene>
<keyword evidence="2" id="KW-0812">Transmembrane</keyword>
<evidence type="ECO:0000256" key="7">
    <source>
        <dbReference type="ARBA" id="ARBA00023136"/>
    </source>
</evidence>
<evidence type="ECO:0000256" key="2">
    <source>
        <dbReference type="ARBA" id="ARBA00022692"/>
    </source>
</evidence>
<name>A0A851JJY4_9PASS</name>
<dbReference type="Pfam" id="PF00028">
    <property type="entry name" value="Cadherin"/>
    <property type="match status" value="1"/>
</dbReference>
<dbReference type="PRINTS" id="PR00205">
    <property type="entry name" value="CADHERIN"/>
</dbReference>
<evidence type="ECO:0000313" key="12">
    <source>
        <dbReference type="Proteomes" id="UP000660704"/>
    </source>
</evidence>
<evidence type="ECO:0000256" key="6">
    <source>
        <dbReference type="ARBA" id="ARBA00022989"/>
    </source>
</evidence>